<organism evidence="2 3">
    <name type="scientific">Vibrio qingdaonensis</name>
    <dbReference type="NCBI Taxonomy" id="2829491"/>
    <lineage>
        <taxon>Bacteria</taxon>
        <taxon>Pseudomonadati</taxon>
        <taxon>Pseudomonadota</taxon>
        <taxon>Gammaproteobacteria</taxon>
        <taxon>Vibrionales</taxon>
        <taxon>Vibrionaceae</taxon>
        <taxon>Vibrio</taxon>
    </lineage>
</organism>
<comment type="caution">
    <text evidence="2">The sequence shown here is derived from an EMBL/GenBank/DDBJ whole genome shotgun (WGS) entry which is preliminary data.</text>
</comment>
<accession>A0A9X3CQI9</accession>
<name>A0A9X3CQI9_9VIBR</name>
<proteinExistence type="predicted"/>
<dbReference type="Pfam" id="PF00754">
    <property type="entry name" value="F5_F8_type_C"/>
    <property type="match status" value="1"/>
</dbReference>
<evidence type="ECO:0000259" key="1">
    <source>
        <dbReference type="Pfam" id="PF00754"/>
    </source>
</evidence>
<dbReference type="InterPro" id="IPR010869">
    <property type="entry name" value="DUF1501"/>
</dbReference>
<keyword evidence="3" id="KW-1185">Reference proteome</keyword>
<feature type="domain" description="F5/8 type C" evidence="1">
    <location>
        <begin position="458"/>
        <end position="569"/>
    </location>
</feature>
<dbReference type="PANTHER" id="PTHR43737">
    <property type="entry name" value="BLL7424 PROTEIN"/>
    <property type="match status" value="1"/>
</dbReference>
<dbReference type="AlphaFoldDB" id="A0A9X3CQI9"/>
<gene>
    <name evidence="2" type="ORF">MD535_12490</name>
</gene>
<dbReference type="InterPro" id="IPR000421">
    <property type="entry name" value="FA58C"/>
</dbReference>
<reference evidence="2" key="1">
    <citation type="submission" date="2022-02" db="EMBL/GenBank/DDBJ databases">
        <title>Vibrio sp. nov, a new bacterium isolated from seawater.</title>
        <authorList>
            <person name="Yuan Y."/>
        </authorList>
    </citation>
    <scope>NUCLEOTIDE SEQUENCE</scope>
    <source>
        <strain evidence="2">ZSDZ65</strain>
    </source>
</reference>
<dbReference type="EMBL" id="JAKRRY010000015">
    <property type="protein sequence ID" value="MCW8346815.1"/>
    <property type="molecule type" value="Genomic_DNA"/>
</dbReference>
<dbReference type="PROSITE" id="PS51318">
    <property type="entry name" value="TAT"/>
    <property type="match status" value="1"/>
</dbReference>
<evidence type="ECO:0000313" key="2">
    <source>
        <dbReference type="EMBL" id="MCW8346815.1"/>
    </source>
</evidence>
<dbReference type="Proteomes" id="UP001155587">
    <property type="component" value="Unassembled WGS sequence"/>
</dbReference>
<evidence type="ECO:0000313" key="3">
    <source>
        <dbReference type="Proteomes" id="UP001155587"/>
    </source>
</evidence>
<dbReference type="Pfam" id="PF07394">
    <property type="entry name" value="DUF1501"/>
    <property type="match status" value="1"/>
</dbReference>
<dbReference type="RefSeq" id="WP_265675353.1">
    <property type="nucleotide sequence ID" value="NZ_JAKRRY010000015.1"/>
</dbReference>
<dbReference type="InterPro" id="IPR006311">
    <property type="entry name" value="TAT_signal"/>
</dbReference>
<dbReference type="InterPro" id="IPR008979">
    <property type="entry name" value="Galactose-bd-like_sf"/>
</dbReference>
<dbReference type="Gene3D" id="2.60.120.260">
    <property type="entry name" value="Galactose-binding domain-like"/>
    <property type="match status" value="1"/>
</dbReference>
<protein>
    <submittedName>
        <fullName evidence="2">DUF1501 domain-containing protein</fullName>
    </submittedName>
</protein>
<sequence length="588" mass="63921">MKLSRRNFLKSTVYGSAATSIPLTLSLPSSALANTEGDYKALVCLFLFGGNDSFNMLIPDSGENLDNYRNARPAIQLWDHEKATLGKLLDDQQNNLVLNGAMPKIASLFEEKVATSVVNVGTLLEPTTKANYGNVARSPNLGAHNKQQLAWQRGWGTRQYHPYGWAGMMMDILASGAETISPNMSFSGNELMNGQGIQDLRVSASGIRAMSSLAVNSVNNNIGKLLADNNASAFGRAYLQRFQDILDFQTTLGDMLEQHPEDPTIPAGYLGGQFKMVKRLIQASQGLNQSRQVYFISMGGFDNHSNQRGKHDGLLATIDDALSAFYASLQADGLEDSVTTFTMSDFGRTIENNSNQGTDHGWGSNQLVIGGSVKGGKAYGRYPTFVKDGPDAVGNKFIPTTASEQYAATLCRWFGLSDAGIDYIFPTLSPDNDNPFPSRYLSFLGSDLAQSQRLDIAQVSASETRVDHTPQMAIDGDPTTKWTAKGLGIQFDITLKNLAMVNVLRVSQAKGDVRQYLMDISVSGDGVTFTPLLSYLSPGNSTGFVDIDLGTQEAKIIRLTCNGNNDSVNAGLVRWNNFQEIEVWGITQ</sequence>
<dbReference type="PANTHER" id="PTHR43737:SF1">
    <property type="entry name" value="DUF1501 DOMAIN-CONTAINING PROTEIN"/>
    <property type="match status" value="1"/>
</dbReference>
<dbReference type="SUPFAM" id="SSF49785">
    <property type="entry name" value="Galactose-binding domain-like"/>
    <property type="match status" value="1"/>
</dbReference>